<dbReference type="EMBL" id="JARXHW010000009">
    <property type="protein sequence ID" value="MDQ8207042.1"/>
    <property type="molecule type" value="Genomic_DNA"/>
</dbReference>
<name>A0ABU1ASA3_9BACT</name>
<dbReference type="RefSeq" id="WP_308949179.1">
    <property type="nucleotide sequence ID" value="NZ_JARXHW010000009.1"/>
</dbReference>
<dbReference type="Proteomes" id="UP001225316">
    <property type="component" value="Unassembled WGS sequence"/>
</dbReference>
<sequence length="174" mass="19732">MRKMASTGSDYIQPTLFDEGAPAPTTEEITAQELSQFLRKKSARRQLSEDATAKVAPRIYWHFGSETSFFERVPHRLSASPILSARTSVFDYERPQHAGQALVEWTFVGDAMPSIGARFRVFDLKAAKWIGSGRIEEDRDEVFAFLVAGLWADFYRFEQDCSGLVVVIFDRKKA</sequence>
<reference evidence="2 3" key="1">
    <citation type="submission" date="2023-04" db="EMBL/GenBank/DDBJ databases">
        <title>A novel bacteria isolated from coastal sediment.</title>
        <authorList>
            <person name="Liu X.-J."/>
            <person name="Du Z.-J."/>
        </authorList>
    </citation>
    <scope>NUCLEOTIDE SEQUENCE [LARGE SCALE GENOMIC DNA]</scope>
    <source>
        <strain evidence="2 3">SDUM461003</strain>
    </source>
</reference>
<accession>A0ABU1ASA3</accession>
<feature type="region of interest" description="Disordered" evidence="1">
    <location>
        <begin position="1"/>
        <end position="22"/>
    </location>
</feature>
<gene>
    <name evidence="2" type="ORF">QEH52_05955</name>
</gene>
<evidence type="ECO:0000313" key="2">
    <source>
        <dbReference type="EMBL" id="MDQ8207042.1"/>
    </source>
</evidence>
<organism evidence="2 3">
    <name type="scientific">Thalassobacterium maritimum</name>
    <dbReference type="NCBI Taxonomy" id="3041265"/>
    <lineage>
        <taxon>Bacteria</taxon>
        <taxon>Pseudomonadati</taxon>
        <taxon>Verrucomicrobiota</taxon>
        <taxon>Opitutia</taxon>
        <taxon>Puniceicoccales</taxon>
        <taxon>Coraliomargaritaceae</taxon>
        <taxon>Thalassobacterium</taxon>
    </lineage>
</organism>
<feature type="compositionally biased region" description="Polar residues" evidence="1">
    <location>
        <begin position="1"/>
        <end position="12"/>
    </location>
</feature>
<evidence type="ECO:0000313" key="3">
    <source>
        <dbReference type="Proteomes" id="UP001225316"/>
    </source>
</evidence>
<keyword evidence="3" id="KW-1185">Reference proteome</keyword>
<proteinExistence type="predicted"/>
<comment type="caution">
    <text evidence="2">The sequence shown here is derived from an EMBL/GenBank/DDBJ whole genome shotgun (WGS) entry which is preliminary data.</text>
</comment>
<protein>
    <submittedName>
        <fullName evidence="2">Uncharacterized protein</fullName>
    </submittedName>
</protein>
<evidence type="ECO:0000256" key="1">
    <source>
        <dbReference type="SAM" id="MobiDB-lite"/>
    </source>
</evidence>